<dbReference type="InterPro" id="IPR051553">
    <property type="entry name" value="Ran_GTPase-activating"/>
</dbReference>
<reference evidence="3" key="1">
    <citation type="submission" date="2022-08" db="EMBL/GenBank/DDBJ databases">
        <title>Novel sulfate-reducing endosymbionts in the free-living metamonad Anaeramoeba.</title>
        <authorList>
            <person name="Jerlstrom-Hultqvist J."/>
            <person name="Cepicka I."/>
            <person name="Gallot-Lavallee L."/>
            <person name="Salas-Leiva D."/>
            <person name="Curtis B.A."/>
            <person name="Zahonova K."/>
            <person name="Pipaliya S."/>
            <person name="Dacks J."/>
            <person name="Roger A.J."/>
        </authorList>
    </citation>
    <scope>NUCLEOTIDE SEQUENCE</scope>
    <source>
        <strain evidence="3">Schooner1</strain>
    </source>
</reference>
<dbReference type="EMBL" id="JAOAOG010000319">
    <property type="protein sequence ID" value="KAJ6229578.1"/>
    <property type="molecule type" value="Genomic_DNA"/>
</dbReference>
<keyword evidence="4" id="KW-1185">Reference proteome</keyword>
<dbReference type="InterPro" id="IPR000408">
    <property type="entry name" value="Reg_chr_condens"/>
</dbReference>
<dbReference type="InterPro" id="IPR009091">
    <property type="entry name" value="RCC1/BLIP-II"/>
</dbReference>
<protein>
    <recommendedName>
        <fullName evidence="5">Regulator of chromosome condensation 1/beta-lactamase-inhibitor protein II</fullName>
    </recommendedName>
</protein>
<feature type="repeat" description="RCC1" evidence="1">
    <location>
        <begin position="95"/>
        <end position="146"/>
    </location>
</feature>
<accession>A0ABQ8XD65</accession>
<dbReference type="PANTHER" id="PTHR45982">
    <property type="entry name" value="REGULATOR OF CHROMOSOME CONDENSATION"/>
    <property type="match status" value="1"/>
</dbReference>
<dbReference type="PANTHER" id="PTHR45982:SF1">
    <property type="entry name" value="REGULATOR OF CHROMOSOME CONDENSATION"/>
    <property type="match status" value="1"/>
</dbReference>
<proteinExistence type="predicted"/>
<dbReference type="PROSITE" id="PS50012">
    <property type="entry name" value="RCC1_3"/>
    <property type="match status" value="3"/>
</dbReference>
<organism evidence="3 4">
    <name type="scientific">Anaeramoeba flamelloides</name>
    <dbReference type="NCBI Taxonomy" id="1746091"/>
    <lineage>
        <taxon>Eukaryota</taxon>
        <taxon>Metamonada</taxon>
        <taxon>Anaeramoebidae</taxon>
        <taxon>Anaeramoeba</taxon>
    </lineage>
</organism>
<feature type="repeat" description="RCC1" evidence="1">
    <location>
        <begin position="147"/>
        <end position="194"/>
    </location>
</feature>
<comment type="caution">
    <text evidence="3">The sequence shown here is derived from an EMBL/GenBank/DDBJ whole genome shotgun (WGS) entry which is preliminary data.</text>
</comment>
<evidence type="ECO:0000313" key="3">
    <source>
        <dbReference type="EMBL" id="KAJ6229578.1"/>
    </source>
</evidence>
<dbReference type="Pfam" id="PF00415">
    <property type="entry name" value="RCC1"/>
    <property type="match status" value="2"/>
</dbReference>
<dbReference type="SUPFAM" id="SSF50985">
    <property type="entry name" value="RCC1/BLIP-II"/>
    <property type="match status" value="1"/>
</dbReference>
<gene>
    <name evidence="3" type="ORF">M0813_07536</name>
</gene>
<dbReference type="Gene3D" id="2.130.10.30">
    <property type="entry name" value="Regulator of chromosome condensation 1/beta-lactamase-inhibitor protein II"/>
    <property type="match status" value="1"/>
</dbReference>
<keyword evidence="2" id="KW-0175">Coiled coil</keyword>
<evidence type="ECO:0008006" key="5">
    <source>
        <dbReference type="Google" id="ProtNLM"/>
    </source>
</evidence>
<sequence length="637" mass="72457">MAFWFAFGDNHKGLLGIRGNREITELEEMQVIPSSTVKEILSTRTVTVFLTVDGSVYTIYAAGSPDETVLHKFETEKINSIESGNGHFIALSQSGSVFTWGGGAVGQLGHGNKQSLENPTKVQYFVDKRPTAVHAAYSTSYVLCEGGDLYAFGNGFNGELGNGKNYSLLKPALVQRGIVKVYSGLSYHLFAKYKNGTFKGWGKNDMGQVGSGSKKSLLGPTKLKFFKKESIVNIYPGNDFTLAISGAKNLYSTGPSRNSCQPKDINKFQIIPFFKKMKINHVSIGDEYSLVINDSFKIYGFGSKMEVYGSRSNLVQEPTITIDRRNQILAVRLGSAYSCFIKMKMHSGFMSKRKTQQIINKYKNKNNQVTQKPETTKVPKTNDNFNDIINDKINDNNQTKIGSENKIKKNEIDQFAYEDELLKITTENKMKQEQNKYFGEFQKIVKNEDTRNDLNDQFTDLNINKQPMQQQKQQNQNTNSNQRQEIDSNALQEYITKEESNKKVDILEQRQRIMLLQLRELKDFDTQSLESVGALLDTHQNNQNKINILSQKINSINQNETSNLDNNDNNFEKNIEEFDQNLNKMKDFLLAKNEEISQLKNMQRIFQDCIKILQGKNQQIESNLSKVKQLIIKLSKK</sequence>
<evidence type="ECO:0000256" key="2">
    <source>
        <dbReference type="SAM" id="Coils"/>
    </source>
</evidence>
<dbReference type="Proteomes" id="UP001150062">
    <property type="component" value="Unassembled WGS sequence"/>
</dbReference>
<feature type="repeat" description="RCC1" evidence="1">
    <location>
        <begin position="196"/>
        <end position="247"/>
    </location>
</feature>
<evidence type="ECO:0000256" key="1">
    <source>
        <dbReference type="PROSITE-ProRule" id="PRU00235"/>
    </source>
</evidence>
<evidence type="ECO:0000313" key="4">
    <source>
        <dbReference type="Proteomes" id="UP001150062"/>
    </source>
</evidence>
<name>A0ABQ8XD65_9EUKA</name>
<feature type="coiled-coil region" evidence="2">
    <location>
        <begin position="610"/>
        <end position="637"/>
    </location>
</feature>